<dbReference type="Gene3D" id="3.30.200.20">
    <property type="entry name" value="Phosphorylase Kinase, domain 1"/>
    <property type="match status" value="1"/>
</dbReference>
<keyword evidence="2" id="KW-1185">Reference proteome</keyword>
<gene>
    <name evidence="1" type="ORF">C8F04DRAFT_314610</name>
</gene>
<dbReference type="EMBL" id="JARJCM010000278">
    <property type="protein sequence ID" value="KAJ7019976.1"/>
    <property type="molecule type" value="Genomic_DNA"/>
</dbReference>
<sequence>MVIETRSDDEYTSSSGPYEPVFTSSGGMFTGSQHFTVVGGTFNNSTKNYVMTQAIPPGPHFAVSPANVHSFADFRMIPMGDIDLQNELTVNKKSGVVERRCERNCARRVYSATINGRNSNVTVAVYQGDGAEEDWGRDAEMYMSARHPNIIQIYGAASYGNIHATVFHGHLVPLTQFLAPHPPIMKVYLYGCYSVEWSVRRSELDLVPLLTHSQRVRNYLQPLQQRVSTMFNIGLP</sequence>
<organism evidence="1 2">
    <name type="scientific">Mycena alexandri</name>
    <dbReference type="NCBI Taxonomy" id="1745969"/>
    <lineage>
        <taxon>Eukaryota</taxon>
        <taxon>Fungi</taxon>
        <taxon>Dikarya</taxon>
        <taxon>Basidiomycota</taxon>
        <taxon>Agaricomycotina</taxon>
        <taxon>Agaricomycetes</taxon>
        <taxon>Agaricomycetidae</taxon>
        <taxon>Agaricales</taxon>
        <taxon>Marasmiineae</taxon>
        <taxon>Mycenaceae</taxon>
        <taxon>Mycena</taxon>
    </lineage>
</organism>
<evidence type="ECO:0008006" key="3">
    <source>
        <dbReference type="Google" id="ProtNLM"/>
    </source>
</evidence>
<evidence type="ECO:0000313" key="2">
    <source>
        <dbReference type="Proteomes" id="UP001218188"/>
    </source>
</evidence>
<proteinExistence type="predicted"/>
<accession>A0AAD6S453</accession>
<dbReference type="AlphaFoldDB" id="A0AAD6S453"/>
<protein>
    <recommendedName>
        <fullName evidence="3">Protein kinase domain-containing protein</fullName>
    </recommendedName>
</protein>
<comment type="caution">
    <text evidence="1">The sequence shown here is derived from an EMBL/GenBank/DDBJ whole genome shotgun (WGS) entry which is preliminary data.</text>
</comment>
<dbReference type="Proteomes" id="UP001218188">
    <property type="component" value="Unassembled WGS sequence"/>
</dbReference>
<reference evidence="1" key="1">
    <citation type="submission" date="2023-03" db="EMBL/GenBank/DDBJ databases">
        <title>Massive genome expansion in bonnet fungi (Mycena s.s.) driven by repeated elements and novel gene families across ecological guilds.</title>
        <authorList>
            <consortium name="Lawrence Berkeley National Laboratory"/>
            <person name="Harder C.B."/>
            <person name="Miyauchi S."/>
            <person name="Viragh M."/>
            <person name="Kuo A."/>
            <person name="Thoen E."/>
            <person name="Andreopoulos B."/>
            <person name="Lu D."/>
            <person name="Skrede I."/>
            <person name="Drula E."/>
            <person name="Henrissat B."/>
            <person name="Morin E."/>
            <person name="Kohler A."/>
            <person name="Barry K."/>
            <person name="LaButti K."/>
            <person name="Morin E."/>
            <person name="Salamov A."/>
            <person name="Lipzen A."/>
            <person name="Mereny Z."/>
            <person name="Hegedus B."/>
            <person name="Baldrian P."/>
            <person name="Stursova M."/>
            <person name="Weitz H."/>
            <person name="Taylor A."/>
            <person name="Grigoriev I.V."/>
            <person name="Nagy L.G."/>
            <person name="Martin F."/>
            <person name="Kauserud H."/>
        </authorList>
    </citation>
    <scope>NUCLEOTIDE SEQUENCE</scope>
    <source>
        <strain evidence="1">CBHHK200</strain>
    </source>
</reference>
<evidence type="ECO:0000313" key="1">
    <source>
        <dbReference type="EMBL" id="KAJ7019976.1"/>
    </source>
</evidence>
<name>A0AAD6S453_9AGAR</name>